<evidence type="ECO:0000313" key="2">
    <source>
        <dbReference type="Proteomes" id="UP000293925"/>
    </source>
</evidence>
<dbReference type="Proteomes" id="UP000293925">
    <property type="component" value="Unassembled WGS sequence"/>
</dbReference>
<proteinExistence type="predicted"/>
<dbReference type="RefSeq" id="WP_131531543.1">
    <property type="nucleotide sequence ID" value="NZ_SJSO01000012.1"/>
</dbReference>
<dbReference type="EMBL" id="SJSO01000012">
    <property type="protein sequence ID" value="TCD25608.1"/>
    <property type="molecule type" value="Genomic_DNA"/>
</dbReference>
<name>A0A4R0PU94_9SPHI</name>
<reference evidence="1 2" key="1">
    <citation type="submission" date="2019-02" db="EMBL/GenBank/DDBJ databases">
        <title>Pedobacter sp. RP-3-21 sp. nov., isolated from Arctic soil.</title>
        <authorList>
            <person name="Dahal R.H."/>
        </authorList>
    </citation>
    <scope>NUCLEOTIDE SEQUENCE [LARGE SCALE GENOMIC DNA]</scope>
    <source>
        <strain evidence="1 2">RP-3-21</strain>
    </source>
</reference>
<keyword evidence="2" id="KW-1185">Reference proteome</keyword>
<accession>A0A4R0PU94</accession>
<organism evidence="1 2">
    <name type="scientific">Pedobacter psychrodurus</name>
    <dbReference type="NCBI Taxonomy" id="2530456"/>
    <lineage>
        <taxon>Bacteria</taxon>
        <taxon>Pseudomonadati</taxon>
        <taxon>Bacteroidota</taxon>
        <taxon>Sphingobacteriia</taxon>
        <taxon>Sphingobacteriales</taxon>
        <taxon>Sphingobacteriaceae</taxon>
        <taxon>Pedobacter</taxon>
    </lineage>
</organism>
<sequence length="135" mass="15252">MKNLSYKLLCVLVILIASVSISKAQYKDFYVSGRLVTISLSCEQNGFGGQYYENNQVVGEWVGGDFVITAKYENGDPFYGDLDFDVNIKREENGIITDDNTEHLYMSGGSYTLLYNAILYDQGPYTSLYTWVSFP</sequence>
<dbReference type="AlphaFoldDB" id="A0A4R0PU94"/>
<gene>
    <name evidence="1" type="ORF">EZ456_15230</name>
</gene>
<evidence type="ECO:0000313" key="1">
    <source>
        <dbReference type="EMBL" id="TCD25608.1"/>
    </source>
</evidence>
<protein>
    <submittedName>
        <fullName evidence="1">Uncharacterized protein</fullName>
    </submittedName>
</protein>
<comment type="caution">
    <text evidence="1">The sequence shown here is derived from an EMBL/GenBank/DDBJ whole genome shotgun (WGS) entry which is preliminary data.</text>
</comment>